<dbReference type="EMBL" id="WBKG01000022">
    <property type="protein sequence ID" value="KAB1985992.1"/>
    <property type="molecule type" value="Genomic_DNA"/>
</dbReference>
<gene>
    <name evidence="1" type="ORF">F8144_24470</name>
</gene>
<proteinExistence type="predicted"/>
<dbReference type="AlphaFoldDB" id="A0A7J5DBX6"/>
<accession>A0A7J5DBX6</accession>
<evidence type="ECO:0000313" key="2">
    <source>
        <dbReference type="Proteomes" id="UP000442990"/>
    </source>
</evidence>
<comment type="caution">
    <text evidence="1">The sequence shown here is derived from an EMBL/GenBank/DDBJ whole genome shotgun (WGS) entry which is preliminary data.</text>
</comment>
<dbReference type="RefSeq" id="WP_151471649.1">
    <property type="nucleotide sequence ID" value="NZ_WBKG01000022.1"/>
</dbReference>
<reference evidence="1 2" key="1">
    <citation type="submission" date="2019-09" db="EMBL/GenBank/DDBJ databases">
        <title>Isolation and identification of active actinomycetes.</title>
        <authorList>
            <person name="Yu Z."/>
            <person name="Han C."/>
            <person name="Yu B."/>
        </authorList>
    </citation>
    <scope>NUCLEOTIDE SEQUENCE [LARGE SCALE GENOMIC DNA]</scope>
    <source>
        <strain evidence="1 2">NEAU-H2</strain>
    </source>
</reference>
<sequence length="90" mass="9990">MGRLWMTWSIEGVGSAGQNVADVEAACRALIGSVERARRAFEVQEPWEELRESALIVQEQILGPGREALDQGRQWTSTLKGVSILLVPRE</sequence>
<dbReference type="Proteomes" id="UP000442990">
    <property type="component" value="Unassembled WGS sequence"/>
</dbReference>
<organism evidence="1 2">
    <name type="scientific">Streptomyces triticiradicis</name>
    <dbReference type="NCBI Taxonomy" id="2651189"/>
    <lineage>
        <taxon>Bacteria</taxon>
        <taxon>Bacillati</taxon>
        <taxon>Actinomycetota</taxon>
        <taxon>Actinomycetes</taxon>
        <taxon>Kitasatosporales</taxon>
        <taxon>Streptomycetaceae</taxon>
        <taxon>Streptomyces</taxon>
    </lineage>
</organism>
<keyword evidence="2" id="KW-1185">Reference proteome</keyword>
<protein>
    <submittedName>
        <fullName evidence="1">Uncharacterized protein</fullName>
    </submittedName>
</protein>
<name>A0A7J5DBX6_9ACTN</name>
<evidence type="ECO:0000313" key="1">
    <source>
        <dbReference type="EMBL" id="KAB1985992.1"/>
    </source>
</evidence>